<dbReference type="EMBL" id="LSBJ02000003">
    <property type="protein sequence ID" value="OAQ67994.1"/>
    <property type="molecule type" value="Genomic_DNA"/>
</dbReference>
<gene>
    <name evidence="4" type="ORF">VFPPC_04309</name>
</gene>
<evidence type="ECO:0000313" key="4">
    <source>
        <dbReference type="EMBL" id="OAQ67994.1"/>
    </source>
</evidence>
<accession>A0A179FQX3</accession>
<dbReference type="AlphaFoldDB" id="A0A179FQX3"/>
<name>A0A179FQX3_METCM</name>
<keyword evidence="1" id="KW-0175">Coiled coil</keyword>
<evidence type="ECO:0000256" key="2">
    <source>
        <dbReference type="SAM" id="MobiDB-lite"/>
    </source>
</evidence>
<proteinExistence type="predicted"/>
<reference evidence="4 5" key="1">
    <citation type="journal article" date="2016" name="PLoS Pathog.">
        <title>Biosynthesis of antibiotic leucinostatins in bio-control fungus Purpureocillium lilacinum and their inhibition on phytophthora revealed by genome mining.</title>
        <authorList>
            <person name="Wang G."/>
            <person name="Liu Z."/>
            <person name="Lin R."/>
            <person name="Li E."/>
            <person name="Mao Z."/>
            <person name="Ling J."/>
            <person name="Yang Y."/>
            <person name="Yin W.B."/>
            <person name="Xie B."/>
        </authorList>
    </citation>
    <scope>NUCLEOTIDE SEQUENCE [LARGE SCALE GENOMIC DNA]</scope>
    <source>
        <strain evidence="4">170</strain>
    </source>
</reference>
<keyword evidence="3" id="KW-0732">Signal</keyword>
<organism evidence="4 5">
    <name type="scientific">Pochonia chlamydosporia 170</name>
    <dbReference type="NCBI Taxonomy" id="1380566"/>
    <lineage>
        <taxon>Eukaryota</taxon>
        <taxon>Fungi</taxon>
        <taxon>Dikarya</taxon>
        <taxon>Ascomycota</taxon>
        <taxon>Pezizomycotina</taxon>
        <taxon>Sordariomycetes</taxon>
        <taxon>Hypocreomycetidae</taxon>
        <taxon>Hypocreales</taxon>
        <taxon>Clavicipitaceae</taxon>
        <taxon>Pochonia</taxon>
    </lineage>
</organism>
<evidence type="ECO:0000313" key="5">
    <source>
        <dbReference type="Proteomes" id="UP000078397"/>
    </source>
</evidence>
<dbReference type="KEGG" id="pchm:VFPPC_04309"/>
<comment type="caution">
    <text evidence="4">The sequence shown here is derived from an EMBL/GenBank/DDBJ whole genome shotgun (WGS) entry which is preliminary data.</text>
</comment>
<feature type="coiled-coil region" evidence="1">
    <location>
        <begin position="111"/>
        <end position="162"/>
    </location>
</feature>
<evidence type="ECO:0000256" key="1">
    <source>
        <dbReference type="SAM" id="Coils"/>
    </source>
</evidence>
<dbReference type="RefSeq" id="XP_018144844.1">
    <property type="nucleotide sequence ID" value="XM_018283683.1"/>
</dbReference>
<keyword evidence="5" id="KW-1185">Reference proteome</keyword>
<sequence>MKFIGILSLCAAAAAAPLASEAKDSALVSANVNVTVGGSDNTVPSALLLEAELLIAQAQKIASTQATKALQTRSTKNLEGIAPEVDGLVQILKTPGVDINKPIDELPETSQKQLNTVLSQLTQKIETLQETPVSNTDVTNEVDELDTQILNLANKLQSATVKREDEEDIISVELVVELLDLLVVKLEAEIEIGGVDKRTVDQDAEFKKLLQKLIDLLRLRTEGNKNVDKDIEKVVMDVLKILKINDKGDIMGKGKGKGKDKTKKEKERRNDEVNEFTADVTDTLERLHGEVEEVTDVANTLERRDEQDQETDVTVTLPQTKVPDGKAINFPLLKVPDGKAINLRDVSDDAHLDNLLDLQVDIDVDADVQV</sequence>
<feature type="region of interest" description="Disordered" evidence="2">
    <location>
        <begin position="252"/>
        <end position="272"/>
    </location>
</feature>
<feature type="signal peptide" evidence="3">
    <location>
        <begin position="1"/>
        <end position="15"/>
    </location>
</feature>
<evidence type="ECO:0000256" key="3">
    <source>
        <dbReference type="SAM" id="SignalP"/>
    </source>
</evidence>
<dbReference type="Proteomes" id="UP000078397">
    <property type="component" value="Unassembled WGS sequence"/>
</dbReference>
<protein>
    <submittedName>
        <fullName evidence="4">Uncharacterized protein</fullName>
    </submittedName>
</protein>
<dbReference type="GeneID" id="28847677"/>
<feature type="chain" id="PRO_5012904446" evidence="3">
    <location>
        <begin position="16"/>
        <end position="370"/>
    </location>
</feature>